<dbReference type="KEGG" id="glt:GlitD10_1343"/>
<protein>
    <submittedName>
        <fullName evidence="1">Kwg repeat protein</fullName>
    </submittedName>
</protein>
<dbReference type="EMBL" id="CP017675">
    <property type="protein sequence ID" value="APB33664.1"/>
    <property type="molecule type" value="Genomic_DNA"/>
</dbReference>
<evidence type="ECO:0000313" key="1">
    <source>
        <dbReference type="EMBL" id="APB33664.1"/>
    </source>
</evidence>
<dbReference type="STRING" id="1188229.GlitD10_1343"/>
<sequence>MIKFGLKIGLTGILALGLTGCGLLDTIRGYVRSQPQEQAIETPTAFVPTGTEAIPPQFAFVGEFDDTGLAPAAVPDPQNKDRRLWGFINTQGEMVIAPQFQCEYGEDEIPCGPFVDGIARVVRERKTGDKPEDSIIEFGFINRTGTFIAPPQFIYANDFSDGLAAVTVGKDFQAAKVGYLNAQGELAIQPQFLSAGSFQQGYAPACQGPDYERAKCGVIDKTGKFVVPPKYDWIDMNGYQNGLLKVMLNEKWGFIR</sequence>
<name>A0A1J0ACM2_9CYAN</name>
<dbReference type="AlphaFoldDB" id="A0A1J0ACM2"/>
<dbReference type="PROSITE" id="PS51257">
    <property type="entry name" value="PROKAR_LIPOPROTEIN"/>
    <property type="match status" value="1"/>
</dbReference>
<gene>
    <name evidence="1" type="ORF">GlitD10_1343</name>
</gene>
<dbReference type="PANTHER" id="PTHR37841:SF1">
    <property type="entry name" value="DUF3298 DOMAIN-CONTAINING PROTEIN"/>
    <property type="match status" value="1"/>
</dbReference>
<dbReference type="Proteomes" id="UP000180235">
    <property type="component" value="Chromosome"/>
</dbReference>
<dbReference type="RefSeq" id="WP_071454216.1">
    <property type="nucleotide sequence ID" value="NZ_CP017675.1"/>
</dbReference>
<dbReference type="InterPro" id="IPR032774">
    <property type="entry name" value="WG_beta_rep"/>
</dbReference>
<dbReference type="Pfam" id="PF14903">
    <property type="entry name" value="WG_beta_rep"/>
    <property type="match status" value="4"/>
</dbReference>
<accession>A0A1J0ACM2</accession>
<organism evidence="1 2">
    <name type="scientific">Gloeomargarita lithophora Alchichica-D10</name>
    <dbReference type="NCBI Taxonomy" id="1188229"/>
    <lineage>
        <taxon>Bacteria</taxon>
        <taxon>Bacillati</taxon>
        <taxon>Cyanobacteriota</taxon>
        <taxon>Cyanophyceae</taxon>
        <taxon>Gloeomargaritales</taxon>
        <taxon>Gloeomargaritaceae</taxon>
        <taxon>Gloeomargarita</taxon>
    </lineage>
</organism>
<dbReference type="OrthoDB" id="210273at2"/>
<proteinExistence type="predicted"/>
<keyword evidence="2" id="KW-1185">Reference proteome</keyword>
<evidence type="ECO:0000313" key="2">
    <source>
        <dbReference type="Proteomes" id="UP000180235"/>
    </source>
</evidence>
<reference evidence="1 2" key="1">
    <citation type="submission" date="2016-10" db="EMBL/GenBank/DDBJ databases">
        <title>Description of Gloeomargarita lithophora gen. nov., sp. nov., a thylakoid-bearing basal-branching cyanobacterium with intracellular carbonates, and proposal for Gloeomargaritales ord. nov.</title>
        <authorList>
            <person name="Moreira D."/>
            <person name="Tavera R."/>
            <person name="Benzerara K."/>
            <person name="Skouri-Panet F."/>
            <person name="Couradeau E."/>
            <person name="Gerard E."/>
            <person name="Loussert C."/>
            <person name="Novelo E."/>
            <person name="Zivanovic Y."/>
            <person name="Lopez-Garcia P."/>
        </authorList>
    </citation>
    <scope>NUCLEOTIDE SEQUENCE [LARGE SCALE GENOMIC DNA]</scope>
    <source>
        <strain evidence="1 2">D10</strain>
    </source>
</reference>
<dbReference type="PANTHER" id="PTHR37841">
    <property type="entry name" value="GLR2918 PROTEIN"/>
    <property type="match status" value="1"/>
</dbReference>